<sequence length="93" mass="10335">MMKKVDLILLITAIAAIIALLFGLPSIISLITDSGCDDEICHDAWKVGYIDGRFSLPPHDDVLPKFQTCYDDGYLEGLNNPYEDDNISQEDNS</sequence>
<organism evidence="1 2">
    <name type="scientific">Methanochimaera problematica</name>
    <dbReference type="NCBI Taxonomy" id="2609417"/>
    <lineage>
        <taxon>Archaea</taxon>
        <taxon>Methanobacteriati</taxon>
        <taxon>Methanobacteriota</taxon>
        <taxon>Stenosarchaea group</taxon>
        <taxon>Methanomicrobia</taxon>
        <taxon>Methanomicrobiales</taxon>
        <taxon>Methanomicrobiaceae</taxon>
        <taxon>Methanochimaera</taxon>
    </lineage>
</organism>
<proteinExistence type="predicted"/>
<dbReference type="GeneID" id="85230294"/>
<evidence type="ECO:0000313" key="2">
    <source>
        <dbReference type="Proteomes" id="UP001301797"/>
    </source>
</evidence>
<keyword evidence="2" id="KW-1185">Reference proteome</keyword>
<evidence type="ECO:0000313" key="1">
    <source>
        <dbReference type="EMBL" id="WOF16812.1"/>
    </source>
</evidence>
<dbReference type="Proteomes" id="UP001301797">
    <property type="component" value="Chromosome"/>
</dbReference>
<dbReference type="EMBL" id="CP043875">
    <property type="protein sequence ID" value="WOF16812.1"/>
    <property type="molecule type" value="Genomic_DNA"/>
</dbReference>
<protein>
    <submittedName>
        <fullName evidence="1">Uncharacterized protein</fullName>
    </submittedName>
</protein>
<dbReference type="AlphaFoldDB" id="A0AA97FDD9"/>
<gene>
    <name evidence="1" type="ORF">F1737_08975</name>
</gene>
<dbReference type="KEGG" id="mefw:F1737_08975"/>
<dbReference type="RefSeq" id="WP_317136245.1">
    <property type="nucleotide sequence ID" value="NZ_CP043875.1"/>
</dbReference>
<accession>A0AA97FDD9</accession>
<reference evidence="1 2" key="1">
    <citation type="submission" date="2019-09" db="EMBL/GenBank/DDBJ databases">
        <title>The complete genome of Methanoplanus sp. FWC-SCC4.</title>
        <authorList>
            <person name="Chen S.-C."/>
            <person name="Zhou Y.-Z."/>
            <person name="Lai M.-C."/>
        </authorList>
    </citation>
    <scope>NUCLEOTIDE SEQUENCE [LARGE SCALE GENOMIC DNA]</scope>
    <source>
        <strain evidence="1 2">FWC-SCC4</strain>
    </source>
</reference>
<name>A0AA97FDD9_9EURY</name>